<evidence type="ECO:0000256" key="7">
    <source>
        <dbReference type="SAM" id="Phobius"/>
    </source>
</evidence>
<evidence type="ECO:0000256" key="2">
    <source>
        <dbReference type="ARBA" id="ARBA00022692"/>
    </source>
</evidence>
<keyword evidence="4 5" id="KW-0472">Membrane</keyword>
<dbReference type="PANTHER" id="PTHR22776:SF28">
    <property type="entry name" value="MARVEL DOMAIN-CONTAINING PROTEIN 1"/>
    <property type="match status" value="1"/>
</dbReference>
<feature type="region of interest" description="Disordered" evidence="6">
    <location>
        <begin position="1"/>
        <end position="48"/>
    </location>
</feature>
<protein>
    <submittedName>
        <fullName evidence="9">MARVEL domain-containing protein 1 isoform A</fullName>
    </submittedName>
</protein>
<evidence type="ECO:0000256" key="1">
    <source>
        <dbReference type="ARBA" id="ARBA00004141"/>
    </source>
</evidence>
<evidence type="ECO:0000259" key="8">
    <source>
        <dbReference type="PROSITE" id="PS51225"/>
    </source>
</evidence>
<accession>A0A1V4KIR3</accession>
<feature type="transmembrane region" description="Helical" evidence="7">
    <location>
        <begin position="123"/>
        <end position="147"/>
    </location>
</feature>
<sequence>MFGSSWGTKSLPGPWVPPDPRRSRQGPVMAPTAPPAVPPPPGPPTRGSLSLHRAYLRSPLGLLRLGQLTLGAAFWVTVAAHKYEGAAHFALFAAVLVWLLTLALFALSLLGRWALVPWLGSRWLLTNLVHDLALGVGLYAAATGIMGYKAEQRSYCNLPGYSQRCLYGAYLSASICGGITACLYLFSGLYCLSRRCRDERDII</sequence>
<evidence type="ECO:0000313" key="9">
    <source>
        <dbReference type="EMBL" id="OPJ84332.1"/>
    </source>
</evidence>
<dbReference type="Pfam" id="PF01284">
    <property type="entry name" value="MARVEL"/>
    <property type="match status" value="1"/>
</dbReference>
<dbReference type="InterPro" id="IPR050578">
    <property type="entry name" value="MARVEL-CKLF_proteins"/>
</dbReference>
<feature type="compositionally biased region" description="Pro residues" evidence="6">
    <location>
        <begin position="32"/>
        <end position="44"/>
    </location>
</feature>
<feature type="domain" description="MARVEL" evidence="8">
    <location>
        <begin position="55"/>
        <end position="196"/>
    </location>
</feature>
<evidence type="ECO:0000313" key="10">
    <source>
        <dbReference type="Proteomes" id="UP000190648"/>
    </source>
</evidence>
<feature type="transmembrane region" description="Helical" evidence="7">
    <location>
        <begin position="86"/>
        <end position="111"/>
    </location>
</feature>
<comment type="subcellular location">
    <subcellularLocation>
        <location evidence="1">Membrane</location>
        <topology evidence="1">Multi-pass membrane protein</topology>
    </subcellularLocation>
</comment>
<dbReference type="InterPro" id="IPR008253">
    <property type="entry name" value="Marvel"/>
</dbReference>
<name>A0A1V4KIR3_PATFA</name>
<dbReference type="GO" id="GO:0016020">
    <property type="term" value="C:membrane"/>
    <property type="evidence" value="ECO:0007669"/>
    <property type="project" value="UniProtKB-SubCell"/>
</dbReference>
<keyword evidence="3 7" id="KW-1133">Transmembrane helix</keyword>
<dbReference type="PROSITE" id="PS51225">
    <property type="entry name" value="MARVEL"/>
    <property type="match status" value="1"/>
</dbReference>
<dbReference type="GO" id="GO:0042552">
    <property type="term" value="P:myelination"/>
    <property type="evidence" value="ECO:0007669"/>
    <property type="project" value="TreeGrafter"/>
</dbReference>
<comment type="caution">
    <text evidence="9">The sequence shown here is derived from an EMBL/GenBank/DDBJ whole genome shotgun (WGS) entry which is preliminary data.</text>
</comment>
<dbReference type="EMBL" id="LSYS01003057">
    <property type="protein sequence ID" value="OPJ84332.1"/>
    <property type="molecule type" value="Genomic_DNA"/>
</dbReference>
<dbReference type="Proteomes" id="UP000190648">
    <property type="component" value="Unassembled WGS sequence"/>
</dbReference>
<dbReference type="OrthoDB" id="9938733at2759"/>
<evidence type="ECO:0000256" key="6">
    <source>
        <dbReference type="SAM" id="MobiDB-lite"/>
    </source>
</evidence>
<evidence type="ECO:0000256" key="4">
    <source>
        <dbReference type="ARBA" id="ARBA00023136"/>
    </source>
</evidence>
<dbReference type="PANTHER" id="PTHR22776">
    <property type="entry name" value="MARVEL-CONTAINING POTENTIAL LIPID RAFT-ASSOCIATED PROTEIN"/>
    <property type="match status" value="1"/>
</dbReference>
<reference evidence="9 10" key="1">
    <citation type="submission" date="2016-02" db="EMBL/GenBank/DDBJ databases">
        <title>Band-tailed pigeon sequencing and assembly.</title>
        <authorList>
            <person name="Soares A.E."/>
            <person name="Novak B.J."/>
            <person name="Rice E.S."/>
            <person name="O'Connell B."/>
            <person name="Chang D."/>
            <person name="Weber S."/>
            <person name="Shapiro B."/>
        </authorList>
    </citation>
    <scope>NUCLEOTIDE SEQUENCE [LARGE SCALE GENOMIC DNA]</scope>
    <source>
        <strain evidence="9">BTP2013</strain>
        <tissue evidence="9">Blood</tissue>
    </source>
</reference>
<dbReference type="AlphaFoldDB" id="A0A1V4KIR3"/>
<feature type="transmembrane region" description="Helical" evidence="7">
    <location>
        <begin position="167"/>
        <end position="192"/>
    </location>
</feature>
<proteinExistence type="predicted"/>
<keyword evidence="10" id="KW-1185">Reference proteome</keyword>
<organism evidence="9 10">
    <name type="scientific">Patagioenas fasciata monilis</name>
    <dbReference type="NCBI Taxonomy" id="372326"/>
    <lineage>
        <taxon>Eukaryota</taxon>
        <taxon>Metazoa</taxon>
        <taxon>Chordata</taxon>
        <taxon>Craniata</taxon>
        <taxon>Vertebrata</taxon>
        <taxon>Euteleostomi</taxon>
        <taxon>Archelosauria</taxon>
        <taxon>Archosauria</taxon>
        <taxon>Dinosauria</taxon>
        <taxon>Saurischia</taxon>
        <taxon>Theropoda</taxon>
        <taxon>Coelurosauria</taxon>
        <taxon>Aves</taxon>
        <taxon>Neognathae</taxon>
        <taxon>Neoaves</taxon>
        <taxon>Columbimorphae</taxon>
        <taxon>Columbiformes</taxon>
        <taxon>Columbidae</taxon>
        <taxon>Patagioenas</taxon>
    </lineage>
</organism>
<feature type="transmembrane region" description="Helical" evidence="7">
    <location>
        <begin position="62"/>
        <end position="80"/>
    </location>
</feature>
<keyword evidence="2 5" id="KW-0812">Transmembrane</keyword>
<evidence type="ECO:0000256" key="3">
    <source>
        <dbReference type="ARBA" id="ARBA00022989"/>
    </source>
</evidence>
<evidence type="ECO:0000256" key="5">
    <source>
        <dbReference type="PROSITE-ProRule" id="PRU00581"/>
    </source>
</evidence>
<gene>
    <name evidence="9" type="primary">MARVELD1</name>
    <name evidence="9" type="ORF">AV530_015779</name>
</gene>
<dbReference type="GO" id="GO:0019911">
    <property type="term" value="F:structural constituent of myelin sheath"/>
    <property type="evidence" value="ECO:0007669"/>
    <property type="project" value="TreeGrafter"/>
</dbReference>